<name>A0A6F9DRX7_9ASCI</name>
<evidence type="ECO:0000256" key="1">
    <source>
        <dbReference type="ARBA" id="ARBA00022723"/>
    </source>
</evidence>
<dbReference type="GO" id="GO:1902042">
    <property type="term" value="P:negative regulation of extrinsic apoptotic signaling pathway via death domain receptors"/>
    <property type="evidence" value="ECO:0007669"/>
    <property type="project" value="TreeGrafter"/>
</dbReference>
<feature type="domain" description="RING-type" evidence="6">
    <location>
        <begin position="282"/>
        <end position="317"/>
    </location>
</feature>
<dbReference type="InterPro" id="IPR011011">
    <property type="entry name" value="Znf_FYVE_PHD"/>
</dbReference>
<dbReference type="GO" id="GO:0008270">
    <property type="term" value="F:zinc ion binding"/>
    <property type="evidence" value="ECO:0007669"/>
    <property type="project" value="UniProtKB-KW"/>
</dbReference>
<dbReference type="GO" id="GO:0061630">
    <property type="term" value="F:ubiquitin protein ligase activity"/>
    <property type="evidence" value="ECO:0007669"/>
    <property type="project" value="TreeGrafter"/>
</dbReference>
<dbReference type="PROSITE" id="PS50089">
    <property type="entry name" value="ZF_RING_2"/>
    <property type="match status" value="1"/>
</dbReference>
<dbReference type="InterPro" id="IPR011029">
    <property type="entry name" value="DEATH-like_dom_sf"/>
</dbReference>
<dbReference type="EMBL" id="LR789793">
    <property type="protein sequence ID" value="CAB3265655.1"/>
    <property type="molecule type" value="mRNA"/>
</dbReference>
<keyword evidence="1" id="KW-0479">Metal-binding</keyword>
<evidence type="ECO:0000256" key="5">
    <source>
        <dbReference type="SAM" id="MobiDB-lite"/>
    </source>
</evidence>
<dbReference type="Gene3D" id="1.10.720.140">
    <property type="match status" value="1"/>
</dbReference>
<dbReference type="Pfam" id="PF13920">
    <property type="entry name" value="zf-C3HC4_3"/>
    <property type="match status" value="1"/>
</dbReference>
<dbReference type="FunFam" id="3.30.40.10:FF:000110">
    <property type="entry name" value="E3 ubiquitin-protein ligase RNF34 isoform X1"/>
    <property type="match status" value="1"/>
</dbReference>
<protein>
    <submittedName>
        <fullName evidence="7">E3 ubiquitin-protein ligase RNF34-like</fullName>
    </submittedName>
</protein>
<dbReference type="InterPro" id="IPR055111">
    <property type="entry name" value="RNF34_RFFL_HeH"/>
</dbReference>
<feature type="compositionally biased region" description="Low complexity" evidence="5">
    <location>
        <begin position="153"/>
        <end position="183"/>
    </location>
</feature>
<evidence type="ECO:0000259" key="6">
    <source>
        <dbReference type="PROSITE" id="PS50089"/>
    </source>
</evidence>
<sequence>MPCLYCNAQFNIAKWKNKCILCHQNHCSQCVVQKKCRPCFTVIRTEYRRAQLMQVKVKDLQLYLKNRSFSIETIKEKHELVRKIQSVEGVHEPDAETQNYSYNNMRHTNLDETIHEDMTTSAGEEVNAEVNVSNQFDVSEPVVPPPSYTATQSSFPTAAEFSTSATSPSSTSSNTEATTSQSNPFPNQSASPSSKASTPRKGELLKLSEISSIDEIQDFSVRQLKYLLKDSLVDYRGLLEKKELLNRALNLFKDNEKNQQVIDESEVPSSEPSTEARNEHVCKICWENPVDCVFLECAHMATCIVCSKAIRECPICRETISRTVRVFKS</sequence>
<dbReference type="PANTHER" id="PTHR14879:SF15">
    <property type="entry name" value="E3 UBIQUITIN-PROTEIN LIGASE RIFIFYLIN-LIKE PROTEIN"/>
    <property type="match status" value="1"/>
</dbReference>
<dbReference type="InterPro" id="IPR001841">
    <property type="entry name" value="Znf_RING"/>
</dbReference>
<evidence type="ECO:0000256" key="4">
    <source>
        <dbReference type="PROSITE-ProRule" id="PRU00175"/>
    </source>
</evidence>
<dbReference type="GO" id="GO:0070936">
    <property type="term" value="P:protein K48-linked ubiquitination"/>
    <property type="evidence" value="ECO:0007669"/>
    <property type="project" value="TreeGrafter"/>
</dbReference>
<dbReference type="Gene3D" id="1.10.1170.10">
    <property type="entry name" value="Inhibitor Of Apoptosis Protein (2mihbC-IAP-1), Chain A"/>
    <property type="match status" value="1"/>
</dbReference>
<dbReference type="AlphaFoldDB" id="A0A6F9DRX7"/>
<accession>A0A6F9DRX7</accession>
<evidence type="ECO:0000256" key="2">
    <source>
        <dbReference type="ARBA" id="ARBA00022771"/>
    </source>
</evidence>
<organism evidence="7">
    <name type="scientific">Phallusia mammillata</name>
    <dbReference type="NCBI Taxonomy" id="59560"/>
    <lineage>
        <taxon>Eukaryota</taxon>
        <taxon>Metazoa</taxon>
        <taxon>Chordata</taxon>
        <taxon>Tunicata</taxon>
        <taxon>Ascidiacea</taxon>
        <taxon>Phlebobranchia</taxon>
        <taxon>Ascidiidae</taxon>
        <taxon>Phallusia</taxon>
    </lineage>
</organism>
<evidence type="ECO:0000313" key="7">
    <source>
        <dbReference type="EMBL" id="CAB3265655.1"/>
    </source>
</evidence>
<reference evidence="7" key="1">
    <citation type="submission" date="2020-04" db="EMBL/GenBank/DDBJ databases">
        <authorList>
            <person name="Neveu A P."/>
        </authorList>
    </citation>
    <scope>NUCLEOTIDE SEQUENCE</scope>
    <source>
        <tissue evidence="7">Whole embryo</tissue>
    </source>
</reference>
<feature type="compositionally biased region" description="Polar residues" evidence="5">
    <location>
        <begin position="184"/>
        <end position="197"/>
    </location>
</feature>
<dbReference type="InterPro" id="IPR051728">
    <property type="entry name" value="RING-FYVE_E3_ubiquitin-ligase"/>
</dbReference>
<dbReference type="GO" id="GO:0005737">
    <property type="term" value="C:cytoplasm"/>
    <property type="evidence" value="ECO:0007669"/>
    <property type="project" value="TreeGrafter"/>
</dbReference>
<feature type="region of interest" description="Disordered" evidence="5">
    <location>
        <begin position="138"/>
        <end position="200"/>
    </location>
</feature>
<dbReference type="InterPro" id="IPR057299">
    <property type="entry name" value="RNF34_RFFL_SAP"/>
</dbReference>
<dbReference type="Pfam" id="PF23632">
    <property type="entry name" value="SAP_RNF34_RFFL"/>
    <property type="match status" value="1"/>
</dbReference>
<dbReference type="Pfam" id="PF22968">
    <property type="entry name" value="RNF34L-like_3rd"/>
    <property type="match status" value="1"/>
</dbReference>
<dbReference type="SUPFAM" id="SSF57903">
    <property type="entry name" value="FYVE/PHD zinc finger"/>
    <property type="match status" value="1"/>
</dbReference>
<dbReference type="SUPFAM" id="SSF57850">
    <property type="entry name" value="RING/U-box"/>
    <property type="match status" value="1"/>
</dbReference>
<gene>
    <name evidence="7" type="primary">Rnf34</name>
</gene>
<dbReference type="GO" id="GO:0043161">
    <property type="term" value="P:proteasome-mediated ubiquitin-dependent protein catabolic process"/>
    <property type="evidence" value="ECO:0007669"/>
    <property type="project" value="TreeGrafter"/>
</dbReference>
<dbReference type="PANTHER" id="PTHR14879">
    <property type="entry name" value="CASPASE REGULATOR, RING FINGER DOMAIN-CONTAINING"/>
    <property type="match status" value="1"/>
</dbReference>
<keyword evidence="3" id="KW-0862">Zinc</keyword>
<dbReference type="Gene3D" id="1.10.533.10">
    <property type="entry name" value="Death Domain, Fas"/>
    <property type="match status" value="1"/>
</dbReference>
<proteinExistence type="evidence at transcript level"/>
<dbReference type="GO" id="GO:0005886">
    <property type="term" value="C:plasma membrane"/>
    <property type="evidence" value="ECO:0007669"/>
    <property type="project" value="TreeGrafter"/>
</dbReference>
<evidence type="ECO:0000256" key="3">
    <source>
        <dbReference type="ARBA" id="ARBA00022833"/>
    </source>
</evidence>
<keyword evidence="2 4" id="KW-0863">Zinc-finger</keyword>